<proteinExistence type="predicted"/>
<organism evidence="4 5">
    <name type="scientific">Hyaloscypha hepaticicola</name>
    <dbReference type="NCBI Taxonomy" id="2082293"/>
    <lineage>
        <taxon>Eukaryota</taxon>
        <taxon>Fungi</taxon>
        <taxon>Dikarya</taxon>
        <taxon>Ascomycota</taxon>
        <taxon>Pezizomycotina</taxon>
        <taxon>Leotiomycetes</taxon>
        <taxon>Helotiales</taxon>
        <taxon>Hyaloscyphaceae</taxon>
        <taxon>Hyaloscypha</taxon>
    </lineage>
</organism>
<dbReference type="InterPro" id="IPR018713">
    <property type="entry name" value="MPAB/Lcp_cat_dom"/>
</dbReference>
<keyword evidence="2" id="KW-1133">Transmembrane helix</keyword>
<evidence type="ECO:0000256" key="1">
    <source>
        <dbReference type="SAM" id="MobiDB-lite"/>
    </source>
</evidence>
<keyword evidence="5" id="KW-1185">Reference proteome</keyword>
<accession>A0A2J6Q8Z0</accession>
<keyword evidence="2" id="KW-0812">Transmembrane</keyword>
<name>A0A2J6Q8Z0_9HELO</name>
<evidence type="ECO:0000259" key="3">
    <source>
        <dbReference type="Pfam" id="PF09995"/>
    </source>
</evidence>
<protein>
    <recommendedName>
        <fullName evidence="3">ER-bound oxygenase mpaB/mpaB'/Rubber oxygenase catalytic domain-containing protein</fullName>
    </recommendedName>
</protein>
<dbReference type="AlphaFoldDB" id="A0A2J6Q8Z0"/>
<dbReference type="STRING" id="1745343.A0A2J6Q8Z0"/>
<gene>
    <name evidence="4" type="ORF">NA56DRAFT_670338</name>
</gene>
<evidence type="ECO:0000313" key="5">
    <source>
        <dbReference type="Proteomes" id="UP000235672"/>
    </source>
</evidence>
<dbReference type="GO" id="GO:0016491">
    <property type="term" value="F:oxidoreductase activity"/>
    <property type="evidence" value="ECO:0007669"/>
    <property type="project" value="InterPro"/>
</dbReference>
<feature type="transmembrane region" description="Helical" evidence="2">
    <location>
        <begin position="353"/>
        <end position="373"/>
    </location>
</feature>
<dbReference type="OrthoDB" id="6361347at2759"/>
<feature type="transmembrane region" description="Helical" evidence="2">
    <location>
        <begin position="440"/>
        <end position="458"/>
    </location>
</feature>
<dbReference type="InterPro" id="IPR037473">
    <property type="entry name" value="Lcp-like"/>
</dbReference>
<feature type="region of interest" description="Disordered" evidence="1">
    <location>
        <begin position="54"/>
        <end position="74"/>
    </location>
</feature>
<keyword evidence="2" id="KW-0472">Membrane</keyword>
<dbReference type="Pfam" id="PF09995">
    <property type="entry name" value="MPAB_Lcp_cat"/>
    <property type="match status" value="1"/>
</dbReference>
<dbReference type="PANTHER" id="PTHR37539:SF1">
    <property type="entry name" value="ER-BOUND OXYGENASE MPAB_MPAB'_RUBBER OXYGENASE CATALYTIC DOMAIN-CONTAINING PROTEIN"/>
    <property type="match status" value="1"/>
</dbReference>
<dbReference type="Proteomes" id="UP000235672">
    <property type="component" value="Unassembled WGS sequence"/>
</dbReference>
<dbReference type="PANTHER" id="PTHR37539">
    <property type="entry name" value="SECRETED PROTEIN-RELATED"/>
    <property type="match status" value="1"/>
</dbReference>
<sequence>MSWPNPFLRKDENSRYAWGYNFQWTPQHMTPEEMDPLKYSYDVLGEKCLERLDTISPPNPAEQLPRNRSRPIASAKPPVKRDLYALLRDHASEDETLGQLWDEVNTIPDWVDWDQIARGQDVFYRYGGVALTALAYQSLLGGMGAARVTEVLARTGGFSTKVAKARMYETTQHILQVTSSLESIQLGGSGHVSTIRVRLLHAAVRRRIMKLAKEKPDYYSVEKFGIPINDLDSIGTISTFSATLIWLGFPRQGIWMRHQEILDYIALWRLVAHYIGTPTEYFETPERAKAMMESLLISEIRPSETSKVLANNIILSLQGQPPAYASRDFLVASARWLNGDELADCLGLGRPSLYYKALVAGQCIFFVFICYTYRSIPYLDKRKLKAFRRILYQVIVENKTYGLGEETTFDFKHIPNLDTTTTMGEHVSGLQDSGVERRNLKALVMGSAFMGLISFLLVKTSLGAVRLLRGWVS</sequence>
<dbReference type="EMBL" id="KZ613477">
    <property type="protein sequence ID" value="PMD22723.1"/>
    <property type="molecule type" value="Genomic_DNA"/>
</dbReference>
<evidence type="ECO:0000313" key="4">
    <source>
        <dbReference type="EMBL" id="PMD22723.1"/>
    </source>
</evidence>
<evidence type="ECO:0000256" key="2">
    <source>
        <dbReference type="SAM" id="Phobius"/>
    </source>
</evidence>
<feature type="domain" description="ER-bound oxygenase mpaB/mpaB'/Rubber oxygenase catalytic" evidence="3">
    <location>
        <begin position="129"/>
        <end position="351"/>
    </location>
</feature>
<reference evidence="4 5" key="1">
    <citation type="submission" date="2016-05" db="EMBL/GenBank/DDBJ databases">
        <title>A degradative enzymes factory behind the ericoid mycorrhizal symbiosis.</title>
        <authorList>
            <consortium name="DOE Joint Genome Institute"/>
            <person name="Martino E."/>
            <person name="Morin E."/>
            <person name="Grelet G."/>
            <person name="Kuo A."/>
            <person name="Kohler A."/>
            <person name="Daghino S."/>
            <person name="Barry K."/>
            <person name="Choi C."/>
            <person name="Cichocki N."/>
            <person name="Clum A."/>
            <person name="Copeland A."/>
            <person name="Hainaut M."/>
            <person name="Haridas S."/>
            <person name="Labutti K."/>
            <person name="Lindquist E."/>
            <person name="Lipzen A."/>
            <person name="Khouja H.-R."/>
            <person name="Murat C."/>
            <person name="Ohm R."/>
            <person name="Olson A."/>
            <person name="Spatafora J."/>
            <person name="Veneault-Fourrey C."/>
            <person name="Henrissat B."/>
            <person name="Grigoriev I."/>
            <person name="Martin F."/>
            <person name="Perotto S."/>
        </authorList>
    </citation>
    <scope>NUCLEOTIDE SEQUENCE [LARGE SCALE GENOMIC DNA]</scope>
    <source>
        <strain evidence="4 5">UAMH 7357</strain>
    </source>
</reference>